<keyword evidence="1" id="KW-1133">Transmembrane helix</keyword>
<feature type="transmembrane region" description="Helical" evidence="1">
    <location>
        <begin position="132"/>
        <end position="148"/>
    </location>
</feature>
<feature type="transmembrane region" description="Helical" evidence="1">
    <location>
        <begin position="359"/>
        <end position="379"/>
    </location>
</feature>
<feature type="transmembrane region" description="Helical" evidence="1">
    <location>
        <begin position="302"/>
        <end position="323"/>
    </location>
</feature>
<protein>
    <recommendedName>
        <fullName evidence="4">ABC transporter permease</fullName>
    </recommendedName>
</protein>
<keyword evidence="1" id="KW-0812">Transmembrane</keyword>
<keyword evidence="1" id="KW-0472">Membrane</keyword>
<dbReference type="RefSeq" id="WP_203325453.1">
    <property type="nucleotide sequence ID" value="NZ_CP069213.1"/>
</dbReference>
<dbReference type="Proteomes" id="UP000596252">
    <property type="component" value="Chromosome"/>
</dbReference>
<feature type="transmembrane region" description="Helical" evidence="1">
    <location>
        <begin position="20"/>
        <end position="38"/>
    </location>
</feature>
<feature type="transmembrane region" description="Helical" evidence="1">
    <location>
        <begin position="385"/>
        <end position="403"/>
    </location>
</feature>
<keyword evidence="3" id="KW-1185">Reference proteome</keyword>
<evidence type="ECO:0000313" key="2">
    <source>
        <dbReference type="EMBL" id="QRH01782.1"/>
    </source>
</evidence>
<evidence type="ECO:0000313" key="3">
    <source>
        <dbReference type="Proteomes" id="UP000596252"/>
    </source>
</evidence>
<sequence>MRALTSFWSLWCKDVGSASFVGMGALFAVVLVPLALLLGKTDEAGFMLSFAIIGFSSAIAWQWNRLHAAEWSLINPGFPAMVRQQSLALIGASAVLIVASWLWLDVPLGYGGLALLLGAGFLWLCSRRPGNFYLSMVAFFAIVLFKPLLALAPILNLLALPLALMAWIWLDARLWRTHWQQGAVSIYCNGMTTGGFFLPNWQWLQPTRVVDAWLFPFSYFGGPAINAFLLLIPVMALLVSVLLKMNGSDTSFLHLWVQFAVMMSAMAHWTRTMRWHSVDSLLMLPLFSGWDDFCQRFYRAQLRFLLLTALSMALTAAVVIGLFALPAWIWLLTVLATVWGAALIMALGVFSRNSLHTTALMLLMILPLVTVDVAIRFSLKGEIDTGLWLGVNAVLVGVSLLLMRATSGRLPRA</sequence>
<feature type="transmembrane region" description="Helical" evidence="1">
    <location>
        <begin position="329"/>
        <end position="350"/>
    </location>
</feature>
<reference evidence="2 3" key="1">
    <citation type="journal article" date="2012" name="Antonie Van Leeuwenhoek">
        <title>Shewanella litorisediminis sp. nov., a gammaproteobacterium isolated from a tidal flat sediment.</title>
        <authorList>
            <person name="Lee M.H."/>
            <person name="Yoon J.H."/>
        </authorList>
    </citation>
    <scope>NUCLEOTIDE SEQUENCE [LARGE SCALE GENOMIC DNA]</scope>
    <source>
        <strain evidence="2 3">SMK1-12</strain>
    </source>
</reference>
<accession>A0ABX7G3B6</accession>
<organism evidence="2 3">
    <name type="scientific">Shewanella litorisediminis</name>
    <dbReference type="NCBI Taxonomy" id="1173586"/>
    <lineage>
        <taxon>Bacteria</taxon>
        <taxon>Pseudomonadati</taxon>
        <taxon>Pseudomonadota</taxon>
        <taxon>Gammaproteobacteria</taxon>
        <taxon>Alteromonadales</taxon>
        <taxon>Shewanellaceae</taxon>
        <taxon>Shewanella</taxon>
    </lineage>
</organism>
<feature type="transmembrane region" description="Helical" evidence="1">
    <location>
        <begin position="184"/>
        <end position="204"/>
    </location>
</feature>
<proteinExistence type="predicted"/>
<name>A0ABX7G3B6_9GAMM</name>
<evidence type="ECO:0008006" key="4">
    <source>
        <dbReference type="Google" id="ProtNLM"/>
    </source>
</evidence>
<evidence type="ECO:0000256" key="1">
    <source>
        <dbReference type="SAM" id="Phobius"/>
    </source>
</evidence>
<dbReference type="EMBL" id="CP069213">
    <property type="protein sequence ID" value="QRH01782.1"/>
    <property type="molecule type" value="Genomic_DNA"/>
</dbReference>
<feature type="transmembrane region" description="Helical" evidence="1">
    <location>
        <begin position="44"/>
        <end position="64"/>
    </location>
</feature>
<feature type="transmembrane region" description="Helical" evidence="1">
    <location>
        <begin position="154"/>
        <end position="172"/>
    </location>
</feature>
<feature type="transmembrane region" description="Helical" evidence="1">
    <location>
        <begin position="108"/>
        <end position="125"/>
    </location>
</feature>
<feature type="transmembrane region" description="Helical" evidence="1">
    <location>
        <begin position="224"/>
        <end position="243"/>
    </location>
</feature>
<gene>
    <name evidence="2" type="ORF">JQC75_18375</name>
</gene>